<proteinExistence type="predicted"/>
<dbReference type="SMART" id="SM00382">
    <property type="entry name" value="AAA"/>
    <property type="match status" value="1"/>
</dbReference>
<keyword evidence="1" id="KW-0547">Nucleotide-binding</keyword>
<dbReference type="PANTHER" id="PTHR43637:SF2">
    <property type="entry name" value="PROTEIN GVPD 1"/>
    <property type="match status" value="1"/>
</dbReference>
<dbReference type="OrthoDB" id="17644at2157"/>
<dbReference type="RefSeq" id="WP_014287562.1">
    <property type="nucleotide sequence ID" value="NC_016645.1"/>
</dbReference>
<dbReference type="KEGG" id="pyr:P186_0274"/>
<dbReference type="eggNOG" id="arCOG01176">
    <property type="taxonomic scope" value="Archaea"/>
</dbReference>
<dbReference type="GO" id="GO:0005524">
    <property type="term" value="F:ATP binding"/>
    <property type="evidence" value="ECO:0007669"/>
    <property type="project" value="UniProtKB-KW"/>
</dbReference>
<sequence>MFEIAEVGTRGMTLIYGPPGSGKTSIAMRLASKIDGKVLWISTAEGPDLLTETAKRLAVDPSKFNFLDFPRAFQKDIARYILDHVPSYSALVIDSVEGVAGRQNIDVVTHSVLYQVAKEKPVILVAEEETPRVAYVADHVIHVWYRINSLGHIVRYIQLEKSRTRPPSPRYMFEIIEGAGIMYIYPTPARGKGEVIEDEKLGITAPRRSIICIHSEKVKNIVDLLSKIKDRSIFLKVSYWTSFHGLEIKEDQIQIVRIFHDIYKLIYDLATNGPKASYLVVGGLLNMSEEDRKEYLLTLGIALNFVDFLLLVDVGSKEETDRLKKYCEDIIEV</sequence>
<evidence type="ECO:0000313" key="5">
    <source>
        <dbReference type="Proteomes" id="UP000005867"/>
    </source>
</evidence>
<evidence type="ECO:0000256" key="2">
    <source>
        <dbReference type="ARBA" id="ARBA00022840"/>
    </source>
</evidence>
<protein>
    <submittedName>
        <fullName evidence="4">AAA ATPase</fullName>
    </submittedName>
</protein>
<name>G7VFS7_9CREN</name>
<dbReference type="Gene3D" id="3.40.50.300">
    <property type="entry name" value="P-loop containing nucleotide triphosphate hydrolases"/>
    <property type="match status" value="1"/>
</dbReference>
<dbReference type="EMBL" id="CP003098">
    <property type="protein sequence ID" value="AET31734.1"/>
    <property type="molecule type" value="Genomic_DNA"/>
</dbReference>
<dbReference type="SUPFAM" id="SSF52540">
    <property type="entry name" value="P-loop containing nucleoside triphosphate hydrolases"/>
    <property type="match status" value="1"/>
</dbReference>
<dbReference type="STRING" id="1104324.P186_0274"/>
<gene>
    <name evidence="4" type="ORF">P186_0274</name>
</gene>
<evidence type="ECO:0000313" key="4">
    <source>
        <dbReference type="EMBL" id="AET31734.1"/>
    </source>
</evidence>
<dbReference type="InterPro" id="IPR027417">
    <property type="entry name" value="P-loop_NTPase"/>
</dbReference>
<reference evidence="4 5" key="1">
    <citation type="journal article" date="2012" name="J. Bacteriol.">
        <title>Complete genome sequence of strain 1860, a crenarchaeon of the genus pyrobaculum able to grow with various electron acceptors.</title>
        <authorList>
            <person name="Mardanov A.V."/>
            <person name="Gumerov V.M."/>
            <person name="Slobodkina G.B."/>
            <person name="Beletsky A.V."/>
            <person name="Bonch-Osmolovskaya E.A."/>
            <person name="Ravin N.V."/>
            <person name="Skryabin K.G."/>
        </authorList>
    </citation>
    <scope>NUCLEOTIDE SEQUENCE [LARGE SCALE GENOMIC DNA]</scope>
    <source>
        <strain evidence="4 5">1860</strain>
    </source>
</reference>
<dbReference type="Pfam" id="PF00004">
    <property type="entry name" value="AAA"/>
    <property type="match status" value="1"/>
</dbReference>
<dbReference type="GeneID" id="11594541"/>
<dbReference type="PRINTS" id="PR00830">
    <property type="entry name" value="ENDOLAPTASE"/>
</dbReference>
<keyword evidence="5" id="KW-1185">Reference proteome</keyword>
<dbReference type="GO" id="GO:0016887">
    <property type="term" value="F:ATP hydrolysis activity"/>
    <property type="evidence" value="ECO:0007669"/>
    <property type="project" value="InterPro"/>
</dbReference>
<dbReference type="AlphaFoldDB" id="G7VFS7"/>
<evidence type="ECO:0000259" key="3">
    <source>
        <dbReference type="SMART" id="SM00382"/>
    </source>
</evidence>
<dbReference type="HOGENOM" id="CLU_071989_0_0_2"/>
<dbReference type="InterPro" id="IPR003593">
    <property type="entry name" value="AAA+_ATPase"/>
</dbReference>
<dbReference type="BioCyc" id="PSP1104324:GJSN-267-MONOMER"/>
<dbReference type="Proteomes" id="UP000005867">
    <property type="component" value="Chromosome"/>
</dbReference>
<feature type="domain" description="AAA+ ATPase" evidence="3">
    <location>
        <begin position="9"/>
        <end position="148"/>
    </location>
</feature>
<dbReference type="PANTHER" id="PTHR43637">
    <property type="entry name" value="UPF0273 PROTEIN TM_0370"/>
    <property type="match status" value="1"/>
</dbReference>
<accession>G7VFS7</accession>
<keyword evidence="2" id="KW-0067">ATP-binding</keyword>
<dbReference type="InterPro" id="IPR003959">
    <property type="entry name" value="ATPase_AAA_core"/>
</dbReference>
<evidence type="ECO:0000256" key="1">
    <source>
        <dbReference type="ARBA" id="ARBA00022741"/>
    </source>
</evidence>
<organism evidence="4 5">
    <name type="scientific">Pyrobaculum ferrireducens</name>
    <dbReference type="NCBI Taxonomy" id="1104324"/>
    <lineage>
        <taxon>Archaea</taxon>
        <taxon>Thermoproteota</taxon>
        <taxon>Thermoprotei</taxon>
        <taxon>Thermoproteales</taxon>
        <taxon>Thermoproteaceae</taxon>
        <taxon>Pyrobaculum</taxon>
    </lineage>
</organism>
<dbReference type="FunFam" id="3.40.50.300:FF:003503">
    <property type="entry name" value="P. aerophilum family 417, putative ATP binding"/>
    <property type="match status" value="1"/>
</dbReference>